<feature type="compositionally biased region" description="Polar residues" evidence="1">
    <location>
        <begin position="51"/>
        <end position="62"/>
    </location>
</feature>
<reference evidence="2 3" key="1">
    <citation type="submission" date="2020-07" db="EMBL/GenBank/DDBJ databases">
        <title>Comparative genomics of pyrophilous fungi reveals a link between fire events and developmental genes.</title>
        <authorList>
            <consortium name="DOE Joint Genome Institute"/>
            <person name="Steindorff A.S."/>
            <person name="Carver A."/>
            <person name="Calhoun S."/>
            <person name="Stillman K."/>
            <person name="Liu H."/>
            <person name="Lipzen A."/>
            <person name="Pangilinan J."/>
            <person name="Labutti K."/>
            <person name="Bruns T.D."/>
            <person name="Grigoriev I.V."/>
        </authorList>
    </citation>
    <scope>NUCLEOTIDE SEQUENCE [LARGE SCALE GENOMIC DNA]</scope>
    <source>
        <strain evidence="2 3">CBS 144469</strain>
    </source>
</reference>
<feature type="region of interest" description="Disordered" evidence="1">
    <location>
        <begin position="175"/>
        <end position="369"/>
    </location>
</feature>
<dbReference type="Proteomes" id="UP000521943">
    <property type="component" value="Unassembled WGS sequence"/>
</dbReference>
<organism evidence="2 3">
    <name type="scientific">Ephemerocybe angulata</name>
    <dbReference type="NCBI Taxonomy" id="980116"/>
    <lineage>
        <taxon>Eukaryota</taxon>
        <taxon>Fungi</taxon>
        <taxon>Dikarya</taxon>
        <taxon>Basidiomycota</taxon>
        <taxon>Agaricomycotina</taxon>
        <taxon>Agaricomycetes</taxon>
        <taxon>Agaricomycetidae</taxon>
        <taxon>Agaricales</taxon>
        <taxon>Agaricineae</taxon>
        <taxon>Psathyrellaceae</taxon>
        <taxon>Ephemerocybe</taxon>
    </lineage>
</organism>
<protein>
    <submittedName>
        <fullName evidence="2">Uncharacterized protein</fullName>
    </submittedName>
</protein>
<feature type="compositionally biased region" description="Basic residues" evidence="1">
    <location>
        <begin position="266"/>
        <end position="275"/>
    </location>
</feature>
<feature type="region of interest" description="Disordered" evidence="1">
    <location>
        <begin position="136"/>
        <end position="163"/>
    </location>
</feature>
<gene>
    <name evidence="2" type="ORF">DFP72DRAFT_1139002</name>
</gene>
<accession>A0A8H6HPC2</accession>
<evidence type="ECO:0000313" key="3">
    <source>
        <dbReference type="Proteomes" id="UP000521943"/>
    </source>
</evidence>
<feature type="compositionally biased region" description="Basic and acidic residues" evidence="1">
    <location>
        <begin position="34"/>
        <end position="48"/>
    </location>
</feature>
<dbReference type="AlphaFoldDB" id="A0A8H6HPC2"/>
<feature type="compositionally biased region" description="Basic and acidic residues" evidence="1">
    <location>
        <begin position="202"/>
        <end position="233"/>
    </location>
</feature>
<sequence length="369" mass="41180">MAPDAVVACLSHKVYRAGRAAGEDMGTKEGTPGRAKERYTNEQPKLDLKPPNQNLHPQMKTTPTKHKGTTMETQSDAQARAEADPRLPHQQASETPEVAAWRATLSLHDFPARTTQDGRRTQTGQAQELIHPAYIPLPPKEHPGAHASVRSGTRVQCIPPTPSAGYRMQVYQARRATGEGTVAGTKEQKTNKQTTERTNGGRRNERQNERTDRCKSERANKLSDEASDEKVEHNSNTYHPGGTRRRRAQKSVSEMCALAREERQPKTYRPRHTAASKRGERLQEAQVSIEPMVATSKSNATRTRNPREYHSESDEPTRKEKGGNTQQAKHTPKRTTGLPERPRRVGDGADKLGHAQADVEQAVTLRKRR</sequence>
<proteinExistence type="predicted"/>
<dbReference type="EMBL" id="JACGCI010000055">
    <property type="protein sequence ID" value="KAF6750690.1"/>
    <property type="molecule type" value="Genomic_DNA"/>
</dbReference>
<feature type="compositionally biased region" description="Basic and acidic residues" evidence="1">
    <location>
        <begin position="340"/>
        <end position="353"/>
    </location>
</feature>
<feature type="compositionally biased region" description="Basic and acidic residues" evidence="1">
    <location>
        <begin position="305"/>
        <end position="322"/>
    </location>
</feature>
<evidence type="ECO:0000256" key="1">
    <source>
        <dbReference type="SAM" id="MobiDB-lite"/>
    </source>
</evidence>
<evidence type="ECO:0000313" key="2">
    <source>
        <dbReference type="EMBL" id="KAF6750690.1"/>
    </source>
</evidence>
<keyword evidence="3" id="KW-1185">Reference proteome</keyword>
<name>A0A8H6HPC2_9AGAR</name>
<comment type="caution">
    <text evidence="2">The sequence shown here is derived from an EMBL/GenBank/DDBJ whole genome shotgun (WGS) entry which is preliminary data.</text>
</comment>
<feature type="region of interest" description="Disordered" evidence="1">
    <location>
        <begin position="15"/>
        <end position="102"/>
    </location>
</feature>